<dbReference type="Gene3D" id="2.30.40.10">
    <property type="entry name" value="Urease, subunit C, domain 1"/>
    <property type="match status" value="1"/>
</dbReference>
<dbReference type="PATRIC" id="fig|217031.4.peg.576"/>
<sequence>MREDFAKGLKAGVKFVIGTDLIGYPTHPQDQAAKEFELAVEWGMDPETAIVAGTKRGAEVLGLDHEIGTIEIGKKADLIAFVGDPIADITALQTVDFVMKDGQVVKSETMKGKKKEYAR</sequence>
<dbReference type="InterPro" id="IPR011059">
    <property type="entry name" value="Metal-dep_hydrolase_composite"/>
</dbReference>
<dbReference type="InterPro" id="IPR051781">
    <property type="entry name" value="Metallo-dep_Hydrolase"/>
</dbReference>
<dbReference type="Gene3D" id="3.20.20.140">
    <property type="entry name" value="Metal-dependent hydrolases"/>
    <property type="match status" value="1"/>
</dbReference>
<dbReference type="GO" id="GO:0016810">
    <property type="term" value="F:hydrolase activity, acting on carbon-nitrogen (but not peptide) bonds"/>
    <property type="evidence" value="ECO:0007669"/>
    <property type="project" value="InterPro"/>
</dbReference>
<feature type="domain" description="Amidohydrolase-related" evidence="1">
    <location>
        <begin position="2"/>
        <end position="105"/>
    </location>
</feature>
<dbReference type="Pfam" id="PF01979">
    <property type="entry name" value="Amidohydro_1"/>
    <property type="match status" value="1"/>
</dbReference>
<evidence type="ECO:0000313" key="2">
    <source>
        <dbReference type="EMBL" id="KRG16988.1"/>
    </source>
</evidence>
<evidence type="ECO:0000313" key="3">
    <source>
        <dbReference type="Proteomes" id="UP000053881"/>
    </source>
</evidence>
<dbReference type="Proteomes" id="UP000053881">
    <property type="component" value="Unassembled WGS sequence"/>
</dbReference>
<proteinExistence type="predicted"/>
<dbReference type="AlphaFoldDB" id="A0A0Q9Y863"/>
<comment type="caution">
    <text evidence="2">The sequence shown here is derived from an EMBL/GenBank/DDBJ whole genome shotgun (WGS) entry which is preliminary data.</text>
</comment>
<dbReference type="SUPFAM" id="SSF51338">
    <property type="entry name" value="Composite domain of metallo-dependent hydrolases"/>
    <property type="match status" value="1"/>
</dbReference>
<dbReference type="EMBL" id="LGPB01000017">
    <property type="protein sequence ID" value="KRG16988.1"/>
    <property type="molecule type" value="Genomic_DNA"/>
</dbReference>
<dbReference type="InterPro" id="IPR006680">
    <property type="entry name" value="Amidohydro-rel"/>
</dbReference>
<accession>A0A0Q9Y863</accession>
<evidence type="ECO:0000259" key="1">
    <source>
        <dbReference type="Pfam" id="PF01979"/>
    </source>
</evidence>
<organism evidence="2 3">
    <name type="scientific">Lederbergia galactosidilytica</name>
    <dbReference type="NCBI Taxonomy" id="217031"/>
    <lineage>
        <taxon>Bacteria</taxon>
        <taxon>Bacillati</taxon>
        <taxon>Bacillota</taxon>
        <taxon>Bacilli</taxon>
        <taxon>Bacillales</taxon>
        <taxon>Bacillaceae</taxon>
        <taxon>Lederbergia</taxon>
    </lineage>
</organism>
<gene>
    <name evidence="2" type="ORF">ACA29_01645</name>
</gene>
<protein>
    <recommendedName>
        <fullName evidence="1">Amidohydrolase-related domain-containing protein</fullName>
    </recommendedName>
</protein>
<reference evidence="2 3" key="1">
    <citation type="submission" date="2015-06" db="EMBL/GenBank/DDBJ databases">
        <title>Genome sequencing project of Bacillus galactosidilyticus PL133.</title>
        <authorList>
            <person name="Gaiero J."/>
            <person name="Nicol R."/>
            <person name="Habash M."/>
        </authorList>
    </citation>
    <scope>NUCLEOTIDE SEQUENCE [LARGE SCALE GENOMIC DNA]</scope>
    <source>
        <strain evidence="2 3">PL133</strain>
    </source>
</reference>
<dbReference type="PANTHER" id="PTHR43135">
    <property type="entry name" value="ALPHA-D-RIBOSE 1-METHYLPHOSPHONATE 5-TRIPHOSPHATE DIPHOSPHATASE"/>
    <property type="match status" value="1"/>
</dbReference>
<name>A0A0Q9Y863_9BACI</name>
<dbReference type="PANTHER" id="PTHR43135:SF3">
    <property type="entry name" value="ALPHA-D-RIBOSE 1-METHYLPHOSPHONATE 5-TRIPHOSPHATE DIPHOSPHATASE"/>
    <property type="match status" value="1"/>
</dbReference>